<comment type="caution">
    <text evidence="1">The sequence shown here is derived from an EMBL/GenBank/DDBJ whole genome shotgun (WGS) entry which is preliminary data.</text>
</comment>
<accession>A0A9P6EMF7</accession>
<organism evidence="1 2">
    <name type="scientific">Crepidotus variabilis</name>
    <dbReference type="NCBI Taxonomy" id="179855"/>
    <lineage>
        <taxon>Eukaryota</taxon>
        <taxon>Fungi</taxon>
        <taxon>Dikarya</taxon>
        <taxon>Basidiomycota</taxon>
        <taxon>Agaricomycotina</taxon>
        <taxon>Agaricomycetes</taxon>
        <taxon>Agaricomycetidae</taxon>
        <taxon>Agaricales</taxon>
        <taxon>Agaricineae</taxon>
        <taxon>Crepidotaceae</taxon>
        <taxon>Crepidotus</taxon>
    </lineage>
</organism>
<protein>
    <submittedName>
        <fullName evidence="1">Uncharacterized protein</fullName>
    </submittedName>
</protein>
<keyword evidence="2" id="KW-1185">Reference proteome</keyword>
<evidence type="ECO:0000313" key="1">
    <source>
        <dbReference type="EMBL" id="KAF9531550.1"/>
    </source>
</evidence>
<proteinExistence type="predicted"/>
<evidence type="ECO:0000313" key="2">
    <source>
        <dbReference type="Proteomes" id="UP000807306"/>
    </source>
</evidence>
<dbReference type="Proteomes" id="UP000807306">
    <property type="component" value="Unassembled WGS sequence"/>
</dbReference>
<name>A0A9P6EMF7_9AGAR</name>
<dbReference type="AlphaFoldDB" id="A0A9P6EMF7"/>
<dbReference type="EMBL" id="MU157835">
    <property type="protein sequence ID" value="KAF9531550.1"/>
    <property type="molecule type" value="Genomic_DNA"/>
</dbReference>
<gene>
    <name evidence="1" type="ORF">CPB83DRAFT_833649</name>
</gene>
<reference evidence="1" key="1">
    <citation type="submission" date="2020-11" db="EMBL/GenBank/DDBJ databases">
        <authorList>
            <consortium name="DOE Joint Genome Institute"/>
            <person name="Ahrendt S."/>
            <person name="Riley R."/>
            <person name="Andreopoulos W."/>
            <person name="Labutti K."/>
            <person name="Pangilinan J."/>
            <person name="Ruiz-Duenas F.J."/>
            <person name="Barrasa J.M."/>
            <person name="Sanchez-Garcia M."/>
            <person name="Camarero S."/>
            <person name="Miyauchi S."/>
            <person name="Serrano A."/>
            <person name="Linde D."/>
            <person name="Babiker R."/>
            <person name="Drula E."/>
            <person name="Ayuso-Fernandez I."/>
            <person name="Pacheco R."/>
            <person name="Padilla G."/>
            <person name="Ferreira P."/>
            <person name="Barriuso J."/>
            <person name="Kellner H."/>
            <person name="Castanera R."/>
            <person name="Alfaro M."/>
            <person name="Ramirez L."/>
            <person name="Pisabarro A.G."/>
            <person name="Kuo A."/>
            <person name="Tritt A."/>
            <person name="Lipzen A."/>
            <person name="He G."/>
            <person name="Yan M."/>
            <person name="Ng V."/>
            <person name="Cullen D."/>
            <person name="Martin F."/>
            <person name="Rosso M.-N."/>
            <person name="Henrissat B."/>
            <person name="Hibbett D."/>
            <person name="Martinez A.T."/>
            <person name="Grigoriev I.V."/>
        </authorList>
    </citation>
    <scope>NUCLEOTIDE SEQUENCE</scope>
    <source>
        <strain evidence="1">CBS 506.95</strain>
    </source>
</reference>
<sequence length="271" mass="30086">MQSTTPQTTTPSRKPISPSFGYLIVGRPLEAKFQSIGQYFHVSYLPYQTSENAVETLTGKDICLWLGDAVDTEILGYIIWPGEGILTLGEGLNSGKPSRMVKLGAQSGSFESGGSNANIIMQELLYLGPRPCVLFVRSLMQEDFLQEEAARLSFRKRAVEWVCDLESFLDAAALSGDAVQSSQIHHWHRKVMIGLQTADRTSFLFDPTRFLVGMLKHLHQTLLSVNRLDVNKMSKTGGPVLVPMCFVRSWKENVVDASTNDLTVIHAMMAM</sequence>
<dbReference type="OrthoDB" id="3121373at2759"/>